<evidence type="ECO:0000256" key="1">
    <source>
        <dbReference type="ARBA" id="ARBA00004123"/>
    </source>
</evidence>
<comment type="caution">
    <text evidence="6">The sequence shown here is derived from an EMBL/GenBank/DDBJ whole genome shotgun (WGS) entry which is preliminary data.</text>
</comment>
<dbReference type="SUPFAM" id="SSF53098">
    <property type="entry name" value="Ribonuclease H-like"/>
    <property type="match status" value="1"/>
</dbReference>
<keyword evidence="7" id="KW-1185">Reference proteome</keyword>
<keyword evidence="2" id="KW-0479">Metal-binding</keyword>
<dbReference type="SUPFAM" id="SSF140996">
    <property type="entry name" value="Hermes dimerisation domain"/>
    <property type="match status" value="1"/>
</dbReference>
<evidence type="ECO:0000313" key="7">
    <source>
        <dbReference type="Proteomes" id="UP001165289"/>
    </source>
</evidence>
<accession>A0AAV7JY55</accession>
<protein>
    <submittedName>
        <fullName evidence="6">Zinc finger BED domain-containing protein 4-like</fullName>
    </submittedName>
</protein>
<dbReference type="PANTHER" id="PTHR46481:SF10">
    <property type="entry name" value="ZINC FINGER BED DOMAIN-CONTAINING PROTEIN 39"/>
    <property type="match status" value="1"/>
</dbReference>
<dbReference type="GO" id="GO:0005634">
    <property type="term" value="C:nucleus"/>
    <property type="evidence" value="ECO:0007669"/>
    <property type="project" value="UniProtKB-SubCell"/>
</dbReference>
<evidence type="ECO:0000256" key="2">
    <source>
        <dbReference type="ARBA" id="ARBA00022723"/>
    </source>
</evidence>
<keyword evidence="3" id="KW-0863">Zinc-finger</keyword>
<keyword evidence="4" id="KW-0862">Zinc</keyword>
<name>A0AAV7JY55_9METZ</name>
<organism evidence="6 7">
    <name type="scientific">Oopsacas minuta</name>
    <dbReference type="NCBI Taxonomy" id="111878"/>
    <lineage>
        <taxon>Eukaryota</taxon>
        <taxon>Metazoa</taxon>
        <taxon>Porifera</taxon>
        <taxon>Hexactinellida</taxon>
        <taxon>Hexasterophora</taxon>
        <taxon>Lyssacinosida</taxon>
        <taxon>Leucopsacidae</taxon>
        <taxon>Oopsacas</taxon>
    </lineage>
</organism>
<dbReference type="EMBL" id="JAKMXF010000244">
    <property type="protein sequence ID" value="KAI6653958.1"/>
    <property type="molecule type" value="Genomic_DNA"/>
</dbReference>
<dbReference type="InterPro" id="IPR012337">
    <property type="entry name" value="RNaseH-like_sf"/>
</dbReference>
<dbReference type="GO" id="GO:0008270">
    <property type="term" value="F:zinc ion binding"/>
    <property type="evidence" value="ECO:0007669"/>
    <property type="project" value="UniProtKB-KW"/>
</dbReference>
<evidence type="ECO:0000313" key="6">
    <source>
        <dbReference type="EMBL" id="KAI6653958.1"/>
    </source>
</evidence>
<proteinExistence type="predicted"/>
<reference evidence="6 7" key="1">
    <citation type="journal article" date="2023" name="BMC Biol.">
        <title>The compact genome of the sponge Oopsacas minuta (Hexactinellida) is lacking key metazoan core genes.</title>
        <authorList>
            <person name="Santini S."/>
            <person name="Schenkelaars Q."/>
            <person name="Jourda C."/>
            <person name="Duchesne M."/>
            <person name="Belahbib H."/>
            <person name="Rocher C."/>
            <person name="Selva M."/>
            <person name="Riesgo A."/>
            <person name="Vervoort M."/>
            <person name="Leys S.P."/>
            <person name="Kodjabachian L."/>
            <person name="Le Bivic A."/>
            <person name="Borchiellini C."/>
            <person name="Claverie J.M."/>
            <person name="Renard E."/>
        </authorList>
    </citation>
    <scope>NUCLEOTIDE SEQUENCE [LARGE SCALE GENOMIC DNA]</scope>
    <source>
        <strain evidence="6">SPO-2</strain>
    </source>
</reference>
<dbReference type="Proteomes" id="UP001165289">
    <property type="component" value="Unassembled WGS sequence"/>
</dbReference>
<dbReference type="PANTHER" id="PTHR46481">
    <property type="entry name" value="ZINC FINGER BED DOMAIN-CONTAINING PROTEIN 4"/>
    <property type="match status" value="1"/>
</dbReference>
<sequence length="179" mass="20768">MALAKFETKKQITMEKVIDRNLQWDNSHAKSIQLYKLIGEMITLDDLPFSHVEDIGFIMFVHKLAPLYNLKTRKYYSEKIMPDIYESVSNKVCDFLSDYIKLSFTTDIWTNDSAKVCLMSLTAHCIDVNFKRKKFVLCATELDERHTGEFINEMFIGMLERWSIPFGKVHVVLPDAGAT</sequence>
<evidence type="ECO:0000256" key="5">
    <source>
        <dbReference type="ARBA" id="ARBA00023242"/>
    </source>
</evidence>
<keyword evidence="5" id="KW-0539">Nucleus</keyword>
<evidence type="ECO:0000256" key="3">
    <source>
        <dbReference type="ARBA" id="ARBA00022771"/>
    </source>
</evidence>
<dbReference type="InterPro" id="IPR052035">
    <property type="entry name" value="ZnF_BED_domain_contain"/>
</dbReference>
<dbReference type="AlphaFoldDB" id="A0AAV7JY55"/>
<gene>
    <name evidence="6" type="ORF">LOD99_3134</name>
</gene>
<comment type="subcellular location">
    <subcellularLocation>
        <location evidence="1">Nucleus</location>
    </subcellularLocation>
</comment>
<evidence type="ECO:0000256" key="4">
    <source>
        <dbReference type="ARBA" id="ARBA00022833"/>
    </source>
</evidence>